<feature type="transmembrane region" description="Helical" evidence="1">
    <location>
        <begin position="257"/>
        <end position="275"/>
    </location>
</feature>
<protein>
    <submittedName>
        <fullName evidence="2">Uncharacterized protein</fullName>
    </submittedName>
</protein>
<proteinExistence type="predicted"/>
<dbReference type="AlphaFoldDB" id="A0A554X155"/>
<organism evidence="2 3">
    <name type="scientific">Tepidimonas charontis</name>
    <dbReference type="NCBI Taxonomy" id="2267262"/>
    <lineage>
        <taxon>Bacteria</taxon>
        <taxon>Pseudomonadati</taxon>
        <taxon>Pseudomonadota</taxon>
        <taxon>Betaproteobacteria</taxon>
        <taxon>Burkholderiales</taxon>
        <taxon>Tepidimonas</taxon>
    </lineage>
</organism>
<accession>A0A554X155</accession>
<keyword evidence="1" id="KW-0812">Transmembrane</keyword>
<feature type="transmembrane region" description="Helical" evidence="1">
    <location>
        <begin position="204"/>
        <end position="222"/>
    </location>
</feature>
<feature type="transmembrane region" description="Helical" evidence="1">
    <location>
        <begin position="79"/>
        <end position="99"/>
    </location>
</feature>
<gene>
    <name evidence="2" type="ORF">Tchar_02562</name>
</gene>
<name>A0A554X155_9BURK</name>
<sequence length="340" mass="37194">MALGNTWNLVVLASMIAVWLASAWMYRSAQRALPPARGQVLQFRPAGSLRWMGPVLILLGPGLLALMLFLVPIGKEDVVLALPLALFLGGISPVAGIMLMRARYRADDVGLIGYTVWGLPTFVAWHQVRCITFSPAMQSLRFDGGTRPLYVLVQLHDWPAFVAELERRLPHLPLPGEIKPGHPLRKDSDRLAFEGHWQGMYDHAGRLFWGAALSVALSLHILQPHPPALMLSALGGAGLALFPLIRRLVPKPRKHAALVGNGLQALGLALFVWSGTTAQHLHSDRLGGDAALSSVQWIAMIAQSLGTATLVMAALLLLAKWRWPERFARDRMGVNDWGEG</sequence>
<feature type="transmembrane region" description="Helical" evidence="1">
    <location>
        <begin position="6"/>
        <end position="26"/>
    </location>
</feature>
<feature type="transmembrane region" description="Helical" evidence="1">
    <location>
        <begin position="47"/>
        <end position="73"/>
    </location>
</feature>
<dbReference type="Proteomes" id="UP000318294">
    <property type="component" value="Unassembled WGS sequence"/>
</dbReference>
<comment type="caution">
    <text evidence="2">The sequence shown here is derived from an EMBL/GenBank/DDBJ whole genome shotgun (WGS) entry which is preliminary data.</text>
</comment>
<keyword evidence="1" id="KW-0472">Membrane</keyword>
<evidence type="ECO:0000256" key="1">
    <source>
        <dbReference type="SAM" id="Phobius"/>
    </source>
</evidence>
<evidence type="ECO:0000313" key="3">
    <source>
        <dbReference type="Proteomes" id="UP000318294"/>
    </source>
</evidence>
<evidence type="ECO:0000313" key="2">
    <source>
        <dbReference type="EMBL" id="TSE29591.1"/>
    </source>
</evidence>
<reference evidence="2 3" key="1">
    <citation type="submission" date="2019-07" db="EMBL/GenBank/DDBJ databases">
        <title>Tepidimonas charontis SPSP-6 draft genome.</title>
        <authorList>
            <person name="Da Costa M.S."/>
            <person name="Froufe H.J.C."/>
            <person name="Egas C."/>
            <person name="Albuquerque L."/>
        </authorList>
    </citation>
    <scope>NUCLEOTIDE SEQUENCE [LARGE SCALE GENOMIC DNA]</scope>
    <source>
        <strain evidence="2 3">SPSP-6</strain>
    </source>
</reference>
<feature type="transmembrane region" description="Helical" evidence="1">
    <location>
        <begin position="228"/>
        <end position="245"/>
    </location>
</feature>
<dbReference type="EMBL" id="VJON01000065">
    <property type="protein sequence ID" value="TSE29591.1"/>
    <property type="molecule type" value="Genomic_DNA"/>
</dbReference>
<keyword evidence="3" id="KW-1185">Reference proteome</keyword>
<dbReference type="RefSeq" id="WP_144329396.1">
    <property type="nucleotide sequence ID" value="NZ_VJON01000065.1"/>
</dbReference>
<keyword evidence="1" id="KW-1133">Transmembrane helix</keyword>
<feature type="transmembrane region" description="Helical" evidence="1">
    <location>
        <begin position="295"/>
        <end position="319"/>
    </location>
</feature>